<dbReference type="InterPro" id="IPR033437">
    <property type="entry name" value="DUF5130"/>
</dbReference>
<proteinExistence type="predicted"/>
<protein>
    <recommendedName>
        <fullName evidence="3">DUF5130 family protein</fullName>
    </recommendedName>
</protein>
<comment type="caution">
    <text evidence="1">The sequence shown here is derived from an EMBL/GenBank/DDBJ whole genome shotgun (WGS) entry which is preliminary data.</text>
</comment>
<reference evidence="1" key="1">
    <citation type="journal article" date="2014" name="Int. J. Syst. Evol. Microbiol.">
        <title>Complete genome sequence of Corynebacterium casei LMG S-19264T (=DSM 44701T), isolated from a smear-ripened cheese.</title>
        <authorList>
            <consortium name="US DOE Joint Genome Institute (JGI-PGF)"/>
            <person name="Walter F."/>
            <person name="Albersmeier A."/>
            <person name="Kalinowski J."/>
            <person name="Ruckert C."/>
        </authorList>
    </citation>
    <scope>NUCLEOTIDE SEQUENCE</scope>
    <source>
        <strain evidence="1">CGMCC 1.16067</strain>
    </source>
</reference>
<dbReference type="EMBL" id="BMKQ01000002">
    <property type="protein sequence ID" value="GGF57931.1"/>
    <property type="molecule type" value="Genomic_DNA"/>
</dbReference>
<gene>
    <name evidence="1" type="ORF">GCM10011519_34800</name>
</gene>
<dbReference type="AlphaFoldDB" id="A0A917BV65"/>
<organism evidence="1 2">
    <name type="scientific">Marmoricola endophyticus</name>
    <dbReference type="NCBI Taxonomy" id="2040280"/>
    <lineage>
        <taxon>Bacteria</taxon>
        <taxon>Bacillati</taxon>
        <taxon>Actinomycetota</taxon>
        <taxon>Actinomycetes</taxon>
        <taxon>Propionibacteriales</taxon>
        <taxon>Nocardioidaceae</taxon>
        <taxon>Marmoricola</taxon>
    </lineage>
</organism>
<name>A0A917BV65_9ACTN</name>
<evidence type="ECO:0000313" key="2">
    <source>
        <dbReference type="Proteomes" id="UP000649179"/>
    </source>
</evidence>
<evidence type="ECO:0008006" key="3">
    <source>
        <dbReference type="Google" id="ProtNLM"/>
    </source>
</evidence>
<dbReference type="Proteomes" id="UP000649179">
    <property type="component" value="Unassembled WGS sequence"/>
</dbReference>
<sequence length="127" mass="13699">MGSMSDGFSGAQRTVIDRAIRAAETRSRFEFSVYVGELAQPSRDTARALHARLAAPTRSVLVAVDPRQRELQIVTGADVRRTLDDKSVGLVATSMHADFAAGDLVGGLSRAVTMLAEYADAPEVMYR</sequence>
<reference evidence="1" key="2">
    <citation type="submission" date="2020-09" db="EMBL/GenBank/DDBJ databases">
        <authorList>
            <person name="Sun Q."/>
            <person name="Zhou Y."/>
        </authorList>
    </citation>
    <scope>NUCLEOTIDE SEQUENCE</scope>
    <source>
        <strain evidence="1">CGMCC 1.16067</strain>
    </source>
</reference>
<accession>A0A917BV65</accession>
<dbReference type="Gene3D" id="3.10.310.50">
    <property type="match status" value="1"/>
</dbReference>
<keyword evidence="2" id="KW-1185">Reference proteome</keyword>
<evidence type="ECO:0000313" key="1">
    <source>
        <dbReference type="EMBL" id="GGF57931.1"/>
    </source>
</evidence>
<dbReference type="Pfam" id="PF17174">
    <property type="entry name" value="DUF5130"/>
    <property type="match status" value="1"/>
</dbReference>